<feature type="compositionally biased region" description="Polar residues" evidence="1">
    <location>
        <begin position="42"/>
        <end position="51"/>
    </location>
</feature>
<name>K3Z1V7_SETIT</name>
<dbReference type="Gramene" id="KQL30783">
    <property type="protein sequence ID" value="KQL30783"/>
    <property type="gene ID" value="SETIT_020525mg"/>
</dbReference>
<evidence type="ECO:0000313" key="3">
    <source>
        <dbReference type="Proteomes" id="UP000004995"/>
    </source>
</evidence>
<feature type="region of interest" description="Disordered" evidence="1">
    <location>
        <begin position="1"/>
        <end position="51"/>
    </location>
</feature>
<keyword evidence="3" id="KW-1185">Reference proteome</keyword>
<dbReference type="InParanoid" id="K3Z1V7"/>
<evidence type="ECO:0000313" key="2">
    <source>
        <dbReference type="EnsemblPlants" id="KQL30783"/>
    </source>
</evidence>
<feature type="compositionally biased region" description="Basic and acidic residues" evidence="1">
    <location>
        <begin position="1"/>
        <end position="12"/>
    </location>
</feature>
<dbReference type="EMBL" id="AGNK02000467">
    <property type="status" value="NOT_ANNOTATED_CDS"/>
    <property type="molecule type" value="Genomic_DNA"/>
</dbReference>
<dbReference type="HOGENOM" id="CLU_3109973_0_0_1"/>
<feature type="compositionally biased region" description="Basic residues" evidence="1">
    <location>
        <begin position="13"/>
        <end position="25"/>
    </location>
</feature>
<dbReference type="EnsemblPlants" id="KQL30783">
    <property type="protein sequence ID" value="KQL30783"/>
    <property type="gene ID" value="SETIT_020525mg"/>
</dbReference>
<reference evidence="3" key="1">
    <citation type="journal article" date="2012" name="Nat. Biotechnol.">
        <title>Reference genome sequence of the model plant Setaria.</title>
        <authorList>
            <person name="Bennetzen J.L."/>
            <person name="Schmutz J."/>
            <person name="Wang H."/>
            <person name="Percifield R."/>
            <person name="Hawkins J."/>
            <person name="Pontaroli A.C."/>
            <person name="Estep M."/>
            <person name="Feng L."/>
            <person name="Vaughn J.N."/>
            <person name="Grimwood J."/>
            <person name="Jenkins J."/>
            <person name="Barry K."/>
            <person name="Lindquist E."/>
            <person name="Hellsten U."/>
            <person name="Deshpande S."/>
            <person name="Wang X."/>
            <person name="Wu X."/>
            <person name="Mitros T."/>
            <person name="Triplett J."/>
            <person name="Yang X."/>
            <person name="Ye C.Y."/>
            <person name="Mauro-Herrera M."/>
            <person name="Wang L."/>
            <person name="Li P."/>
            <person name="Sharma M."/>
            <person name="Sharma R."/>
            <person name="Ronald P.C."/>
            <person name="Panaud O."/>
            <person name="Kellogg E.A."/>
            <person name="Brutnell T.P."/>
            <person name="Doust A.N."/>
            <person name="Tuskan G.A."/>
            <person name="Rokhsar D."/>
            <person name="Devos K.M."/>
        </authorList>
    </citation>
    <scope>NUCLEOTIDE SEQUENCE [LARGE SCALE GENOMIC DNA]</scope>
    <source>
        <strain evidence="3">cv. Yugu1</strain>
    </source>
</reference>
<proteinExistence type="predicted"/>
<protein>
    <recommendedName>
        <fullName evidence="4">Small EDRK-rich factor-like N-terminal domain-containing protein</fullName>
    </recommendedName>
</protein>
<accession>K3Z1V7</accession>
<dbReference type="Proteomes" id="UP000004995">
    <property type="component" value="Unassembled WGS sequence"/>
</dbReference>
<evidence type="ECO:0000256" key="1">
    <source>
        <dbReference type="SAM" id="MobiDB-lite"/>
    </source>
</evidence>
<sequence>MVRSRDQRAKKEEKKRKMHEHKALKHEHDGMSQGRGPRPADSSGTKETLDH</sequence>
<evidence type="ECO:0008006" key="4">
    <source>
        <dbReference type="Google" id="ProtNLM"/>
    </source>
</evidence>
<organism evidence="2 3">
    <name type="scientific">Setaria italica</name>
    <name type="common">Foxtail millet</name>
    <name type="synonym">Panicum italicum</name>
    <dbReference type="NCBI Taxonomy" id="4555"/>
    <lineage>
        <taxon>Eukaryota</taxon>
        <taxon>Viridiplantae</taxon>
        <taxon>Streptophyta</taxon>
        <taxon>Embryophyta</taxon>
        <taxon>Tracheophyta</taxon>
        <taxon>Spermatophyta</taxon>
        <taxon>Magnoliopsida</taxon>
        <taxon>Liliopsida</taxon>
        <taxon>Poales</taxon>
        <taxon>Poaceae</taxon>
        <taxon>PACMAD clade</taxon>
        <taxon>Panicoideae</taxon>
        <taxon>Panicodae</taxon>
        <taxon>Paniceae</taxon>
        <taxon>Cenchrinae</taxon>
        <taxon>Setaria</taxon>
    </lineage>
</organism>
<reference evidence="2" key="2">
    <citation type="submission" date="2018-08" db="UniProtKB">
        <authorList>
            <consortium name="EnsemblPlants"/>
        </authorList>
    </citation>
    <scope>IDENTIFICATION</scope>
    <source>
        <strain evidence="2">Yugu1</strain>
    </source>
</reference>
<dbReference type="AlphaFoldDB" id="K3Z1V7"/>